<keyword evidence="3" id="KW-1185">Reference proteome</keyword>
<keyword evidence="1" id="KW-0812">Transmembrane</keyword>
<sequence>MISVIYVNGLHYSAVMVSMAVAVALPRLIDAVSDPIIG</sequence>
<proteinExistence type="predicted"/>
<organism evidence="2 3">
    <name type="scientific">Paraglaciecola psychrophila 170</name>
    <dbReference type="NCBI Taxonomy" id="1129794"/>
    <lineage>
        <taxon>Bacteria</taxon>
        <taxon>Pseudomonadati</taxon>
        <taxon>Pseudomonadota</taxon>
        <taxon>Gammaproteobacteria</taxon>
        <taxon>Alteromonadales</taxon>
        <taxon>Alteromonadaceae</taxon>
        <taxon>Paraglaciecola</taxon>
    </lineage>
</organism>
<gene>
    <name evidence="2" type="ORF">C427_2339</name>
</gene>
<dbReference type="Proteomes" id="UP000011864">
    <property type="component" value="Chromosome"/>
</dbReference>
<dbReference type="PATRIC" id="fig|1129794.4.peg.2317"/>
<keyword evidence="1" id="KW-1133">Transmembrane helix</keyword>
<dbReference type="EMBL" id="CP003837">
    <property type="protein sequence ID" value="AGH44448.1"/>
    <property type="molecule type" value="Genomic_DNA"/>
</dbReference>
<dbReference type="AlphaFoldDB" id="K7ABB9"/>
<name>K7ABB9_9ALTE</name>
<feature type="transmembrane region" description="Helical" evidence="1">
    <location>
        <begin position="12"/>
        <end position="29"/>
    </location>
</feature>
<protein>
    <submittedName>
        <fullName evidence="2">Uncharacterized protein</fullName>
    </submittedName>
</protein>
<evidence type="ECO:0000256" key="1">
    <source>
        <dbReference type="SAM" id="Phobius"/>
    </source>
</evidence>
<reference evidence="2 3" key="1">
    <citation type="journal article" date="2013" name="Genome Announc.">
        <title>Complete Genome Sequence of Glaciecola psychrophila Strain 170T.</title>
        <authorList>
            <person name="Yin J."/>
            <person name="Chen J."/>
            <person name="Liu G."/>
            <person name="Yu Y."/>
            <person name="Song L."/>
            <person name="Wang X."/>
            <person name="Qu X."/>
        </authorList>
    </citation>
    <scope>NUCLEOTIDE SEQUENCE [LARGE SCALE GENOMIC DNA]</scope>
    <source>
        <strain evidence="2 3">170</strain>
    </source>
</reference>
<accession>K7ABB9</accession>
<keyword evidence="1" id="KW-0472">Membrane</keyword>
<dbReference type="STRING" id="1129794.C427_2339"/>
<dbReference type="HOGENOM" id="CLU_3331189_0_0_6"/>
<dbReference type="KEGG" id="gps:C427_2339"/>
<evidence type="ECO:0000313" key="3">
    <source>
        <dbReference type="Proteomes" id="UP000011864"/>
    </source>
</evidence>
<evidence type="ECO:0000313" key="2">
    <source>
        <dbReference type="EMBL" id="AGH44448.1"/>
    </source>
</evidence>